<dbReference type="SUPFAM" id="SSF50156">
    <property type="entry name" value="PDZ domain-like"/>
    <property type="match status" value="1"/>
</dbReference>
<dbReference type="InterPro" id="IPR001940">
    <property type="entry name" value="Peptidase_S1C"/>
</dbReference>
<dbReference type="Pfam" id="PF13180">
    <property type="entry name" value="PDZ_2"/>
    <property type="match status" value="1"/>
</dbReference>
<dbReference type="SUPFAM" id="SSF50494">
    <property type="entry name" value="Trypsin-like serine proteases"/>
    <property type="match status" value="1"/>
</dbReference>
<dbReference type="InterPro" id="IPR051201">
    <property type="entry name" value="Chloro_Bact_Ser_Proteases"/>
</dbReference>
<dbReference type="GO" id="GO:0006508">
    <property type="term" value="P:proteolysis"/>
    <property type="evidence" value="ECO:0007669"/>
    <property type="project" value="UniProtKB-KW"/>
</dbReference>
<dbReference type="Pfam" id="PF13365">
    <property type="entry name" value="Trypsin_2"/>
    <property type="match status" value="1"/>
</dbReference>
<sequence length="364" mass="38767">MDTAACKNETNFSPKNYNQFYKRFKTTVIVISATAILTAGTATVHYVNEKPLTTEQVAERICPCIVGVIQYRSDRVTESGEGSGIIISSDGYIVTNNHVIEGANKLEVVNSSGKRYQAKTVGRDSRTDLAVIKINATGLRTAKFGDSNACKVGEKVVAVGNPSGLKLAGSVTQGILSAIDRDIDVGNGPMNLLQTDAAINPGNSGGALVNMRGEVIGINSAKISGQGYEGIGFSIPISSARPIIESLIKYGYVKGRVKLGLNCRMIEGVTAKANNLPVGAFVESVDPKSSASMSGIKVGDIITSINNVRVTSTRALLTERDKHKPGDIVTLTVFRRRTSGTLIFNVRLMEDRGYASETEDTAGW</sequence>
<dbReference type="GO" id="GO:0004252">
    <property type="term" value="F:serine-type endopeptidase activity"/>
    <property type="evidence" value="ECO:0007669"/>
    <property type="project" value="InterPro"/>
</dbReference>
<name>A0A078KMC1_9FIRM</name>
<dbReference type="PATRIC" id="fig|29343.3.peg.1823"/>
<evidence type="ECO:0000259" key="3">
    <source>
        <dbReference type="PROSITE" id="PS50106"/>
    </source>
</evidence>
<dbReference type="PANTHER" id="PTHR43343">
    <property type="entry name" value="PEPTIDASE S12"/>
    <property type="match status" value="1"/>
</dbReference>
<dbReference type="Gene3D" id="2.40.10.120">
    <property type="match status" value="1"/>
</dbReference>
<dbReference type="SMART" id="SM00228">
    <property type="entry name" value="PDZ"/>
    <property type="match status" value="1"/>
</dbReference>
<protein>
    <submittedName>
        <fullName evidence="4">Peptidase S1 and S6 chymotrypsin/Hap</fullName>
    </submittedName>
</protein>
<dbReference type="KEGG" id="ccel:CCDG5_1729"/>
<dbReference type="InterPro" id="IPR036034">
    <property type="entry name" value="PDZ_sf"/>
</dbReference>
<keyword evidence="5" id="KW-1185">Reference proteome</keyword>
<feature type="domain" description="PDZ" evidence="3">
    <location>
        <begin position="254"/>
        <end position="337"/>
    </location>
</feature>
<evidence type="ECO:0000313" key="5">
    <source>
        <dbReference type="Proteomes" id="UP000032431"/>
    </source>
</evidence>
<dbReference type="EMBL" id="LM995447">
    <property type="protein sequence ID" value="CDZ24836.1"/>
    <property type="molecule type" value="Genomic_DNA"/>
</dbReference>
<evidence type="ECO:0000256" key="1">
    <source>
        <dbReference type="ARBA" id="ARBA00022670"/>
    </source>
</evidence>
<dbReference type="PANTHER" id="PTHR43343:SF3">
    <property type="entry name" value="PROTEASE DO-LIKE 8, CHLOROPLASTIC"/>
    <property type="match status" value="1"/>
</dbReference>
<organism evidence="4 5">
    <name type="scientific">[Clostridium] cellulosi</name>
    <dbReference type="NCBI Taxonomy" id="29343"/>
    <lineage>
        <taxon>Bacteria</taxon>
        <taxon>Bacillati</taxon>
        <taxon>Bacillota</taxon>
        <taxon>Clostridia</taxon>
        <taxon>Eubacteriales</taxon>
        <taxon>Oscillospiraceae</taxon>
        <taxon>Oscillospiraceae incertae sedis</taxon>
    </lineage>
</organism>
<evidence type="ECO:0000256" key="2">
    <source>
        <dbReference type="ARBA" id="ARBA00022801"/>
    </source>
</evidence>
<dbReference type="STRING" id="29343.CCDG5_1729"/>
<keyword evidence="1" id="KW-0645">Protease</keyword>
<proteinExistence type="predicted"/>
<dbReference type="OrthoDB" id="9758917at2"/>
<reference evidence="5" key="1">
    <citation type="submission" date="2014-07" db="EMBL/GenBank/DDBJ databases">
        <authorList>
            <person name="Wibberg D."/>
        </authorList>
    </citation>
    <scope>NUCLEOTIDE SEQUENCE [LARGE SCALE GENOMIC DNA]</scope>
    <source>
        <strain evidence="5">DG5</strain>
    </source>
</reference>
<dbReference type="InterPro" id="IPR001478">
    <property type="entry name" value="PDZ"/>
</dbReference>
<dbReference type="PROSITE" id="PS50106">
    <property type="entry name" value="PDZ"/>
    <property type="match status" value="1"/>
</dbReference>
<evidence type="ECO:0000313" key="4">
    <source>
        <dbReference type="EMBL" id="CDZ24836.1"/>
    </source>
</evidence>
<gene>
    <name evidence="4" type="ORF">CCDG5_1729</name>
</gene>
<dbReference type="AlphaFoldDB" id="A0A078KMC1"/>
<dbReference type="Proteomes" id="UP000032431">
    <property type="component" value="Chromosome I"/>
</dbReference>
<dbReference type="PRINTS" id="PR00834">
    <property type="entry name" value="PROTEASES2C"/>
</dbReference>
<dbReference type="Gene3D" id="2.30.42.10">
    <property type="match status" value="1"/>
</dbReference>
<accession>A0A078KMC1</accession>
<dbReference type="HOGENOM" id="CLU_020120_0_0_9"/>
<keyword evidence="2" id="KW-0378">Hydrolase</keyword>
<dbReference type="InterPro" id="IPR009003">
    <property type="entry name" value="Peptidase_S1_PA"/>
</dbReference>